<evidence type="ECO:0000256" key="2">
    <source>
        <dbReference type="ARBA" id="ARBA00023002"/>
    </source>
</evidence>
<dbReference type="SUPFAM" id="SSF51735">
    <property type="entry name" value="NAD(P)-binding Rossmann-fold domains"/>
    <property type="match status" value="1"/>
</dbReference>
<organism evidence="4 5">
    <name type="scientific">Candidatus Nanohalobium constans</name>
    <dbReference type="NCBI Taxonomy" id="2565781"/>
    <lineage>
        <taxon>Archaea</taxon>
        <taxon>Candidatus Nanohalarchaeota</taxon>
        <taxon>Candidatus Nanohalobia</taxon>
        <taxon>Candidatus Nanohalobiales</taxon>
        <taxon>Candidatus Nanohalobiaceae</taxon>
        <taxon>Candidatus Nanohalobium</taxon>
    </lineage>
</organism>
<dbReference type="AlphaFoldDB" id="A0A5Q0UHH5"/>
<dbReference type="PROSITE" id="PS00061">
    <property type="entry name" value="ADH_SHORT"/>
    <property type="match status" value="1"/>
</dbReference>
<dbReference type="PANTHER" id="PTHR43391">
    <property type="entry name" value="RETINOL DEHYDROGENASE-RELATED"/>
    <property type="match status" value="1"/>
</dbReference>
<dbReference type="GO" id="GO:0016491">
    <property type="term" value="F:oxidoreductase activity"/>
    <property type="evidence" value="ECO:0007669"/>
    <property type="project" value="UniProtKB-KW"/>
</dbReference>
<dbReference type="RefSeq" id="WP_153550784.1">
    <property type="nucleotide sequence ID" value="NZ_CP040089.1"/>
</dbReference>
<dbReference type="GeneID" id="42365568"/>
<evidence type="ECO:0000313" key="4">
    <source>
        <dbReference type="EMBL" id="QGA81036.1"/>
    </source>
</evidence>
<proteinExistence type="inferred from homology"/>
<evidence type="ECO:0000313" key="5">
    <source>
        <dbReference type="Proteomes" id="UP000377803"/>
    </source>
</evidence>
<dbReference type="Pfam" id="PF00106">
    <property type="entry name" value="adh_short"/>
    <property type="match status" value="1"/>
</dbReference>
<sequence length="250" mass="28400">MKVLITGGSNGIGKATAQKLQQEDHEAIIFDKERPDYRVDFYQGDVRDDERVKEVAEKADFDVLVNCAGFYELGSVEDMEKETAEKIFDTNVHGYLNFIRHSMPTLREKNGRIVNITSVAGRVSIPFFGTYCGSKHAVESISDSLRREQDEVEVAIVEPGVIETGFNERAREALEKYLPDSFYSEEYEEILLEDGLDGVDAEKAAEKVFKAVTDKRAKRRYQVPFRAKFAILTGLMPAVVQDWIIEKVMR</sequence>
<accession>A0A5Q0UHH5</accession>
<dbReference type="PRINTS" id="PR00080">
    <property type="entry name" value="SDRFAMILY"/>
</dbReference>
<keyword evidence="5" id="KW-1185">Reference proteome</keyword>
<evidence type="ECO:0000256" key="1">
    <source>
        <dbReference type="ARBA" id="ARBA00006484"/>
    </source>
</evidence>
<dbReference type="PRINTS" id="PR00081">
    <property type="entry name" value="GDHRDH"/>
</dbReference>
<dbReference type="InterPro" id="IPR020904">
    <property type="entry name" value="Sc_DH/Rdtase_CS"/>
</dbReference>
<dbReference type="InterPro" id="IPR002347">
    <property type="entry name" value="SDR_fam"/>
</dbReference>
<dbReference type="Proteomes" id="UP000377803">
    <property type="component" value="Chromosome"/>
</dbReference>
<dbReference type="OrthoDB" id="176960at2157"/>
<name>A0A5Q0UHH5_9ARCH</name>
<evidence type="ECO:0000256" key="3">
    <source>
        <dbReference type="RuleBase" id="RU000363"/>
    </source>
</evidence>
<gene>
    <name evidence="4" type="ORF">LC1Nh_1170</name>
</gene>
<dbReference type="KEGG" id="ncon:LC1Nh_1170"/>
<dbReference type="PANTHER" id="PTHR43391:SF86">
    <property type="entry name" value="SHORT-CHAIN DEHYDROGENASE_REDUCTASE FAMILY PROTEIN"/>
    <property type="match status" value="1"/>
</dbReference>
<reference evidence="5" key="1">
    <citation type="submission" date="2019-05" db="EMBL/GenBank/DDBJ databases">
        <title>Candidatus Nanohalobium constans, a novel model system to study the DPANN nano-sized archaea: genomic and physiological characterization of a nanoarchaeon co-cultured with its chitinotrophic host.</title>
        <authorList>
            <person name="La Cono V."/>
            <person name="Arcadi E."/>
            <person name="Crisafi F."/>
            <person name="Denaro R."/>
            <person name="La Spada G."/>
            <person name="Messina E."/>
            <person name="Smedile F."/>
            <person name="Toshchakov S.V."/>
            <person name="Shevchenko M.A."/>
            <person name="Golyshin P.N."/>
            <person name="Golyshina O.V."/>
            <person name="Ferrer M."/>
            <person name="Rohde M."/>
            <person name="Mushegian A."/>
            <person name="Sorokin D.Y."/>
            <person name="Giuliano L."/>
            <person name="Yakimov M.M."/>
        </authorList>
    </citation>
    <scope>NUCLEOTIDE SEQUENCE [LARGE SCALE GENOMIC DNA]</scope>
    <source>
        <strain evidence="5">LC1Nh</strain>
    </source>
</reference>
<protein>
    <submittedName>
        <fullName evidence="4">Short-chain dehydrogenase/reductase</fullName>
    </submittedName>
</protein>
<comment type="similarity">
    <text evidence="1 3">Belongs to the short-chain dehydrogenases/reductases (SDR) family.</text>
</comment>
<dbReference type="Gene3D" id="3.40.50.720">
    <property type="entry name" value="NAD(P)-binding Rossmann-like Domain"/>
    <property type="match status" value="1"/>
</dbReference>
<keyword evidence="2" id="KW-0560">Oxidoreductase</keyword>
<dbReference type="InterPro" id="IPR036291">
    <property type="entry name" value="NAD(P)-bd_dom_sf"/>
</dbReference>
<dbReference type="EMBL" id="CP040089">
    <property type="protein sequence ID" value="QGA81036.1"/>
    <property type="molecule type" value="Genomic_DNA"/>
</dbReference>
<dbReference type="GO" id="GO:0005829">
    <property type="term" value="C:cytosol"/>
    <property type="evidence" value="ECO:0007669"/>
    <property type="project" value="TreeGrafter"/>
</dbReference>